<sequence>MTAYAYALAEMLIRRPTAEVFEAFIDPAITSKFWFTHSTGRLDQHKDVVWTWEMYNHSTEVKVMSITTNQRIEILWGEAHEHSHVVWTFTDHPLGTFVSITNDGLKGEGEDLMALVRDATEGFTLVLAGVKALLEHGIHLNLVADRYPK</sequence>
<dbReference type="CDD" id="cd08901">
    <property type="entry name" value="SRPBCC_CalC_Aha1-like_8"/>
    <property type="match status" value="1"/>
</dbReference>
<organism evidence="3 4">
    <name type="scientific">Vitreoscilla massiliensis</name>
    <dbReference type="NCBI Taxonomy" id="1689272"/>
    <lineage>
        <taxon>Bacteria</taxon>
        <taxon>Pseudomonadati</taxon>
        <taxon>Pseudomonadota</taxon>
        <taxon>Betaproteobacteria</taxon>
        <taxon>Neisseriales</taxon>
        <taxon>Neisseriaceae</taxon>
        <taxon>Vitreoscilla</taxon>
    </lineage>
</organism>
<gene>
    <name evidence="3" type="ORF">LVJ82_17595</name>
</gene>
<evidence type="ECO:0000256" key="1">
    <source>
        <dbReference type="ARBA" id="ARBA00006817"/>
    </source>
</evidence>
<protein>
    <submittedName>
        <fullName evidence="3">SRPBCC family protein</fullName>
    </submittedName>
</protein>
<proteinExistence type="inferred from homology"/>
<accession>A0ABY4E777</accession>
<feature type="domain" description="Activator of Hsp90 ATPase homologue 1/2-like C-terminal" evidence="2">
    <location>
        <begin position="16"/>
        <end position="135"/>
    </location>
</feature>
<name>A0ABY4E777_9NEIS</name>
<dbReference type="InterPro" id="IPR013538">
    <property type="entry name" value="ASHA1/2-like_C"/>
</dbReference>
<keyword evidence="4" id="KW-1185">Reference proteome</keyword>
<comment type="similarity">
    <text evidence="1">Belongs to the AHA1 family.</text>
</comment>
<dbReference type="InterPro" id="IPR023393">
    <property type="entry name" value="START-like_dom_sf"/>
</dbReference>
<dbReference type="Proteomes" id="UP000832011">
    <property type="component" value="Chromosome"/>
</dbReference>
<dbReference type="SUPFAM" id="SSF55961">
    <property type="entry name" value="Bet v1-like"/>
    <property type="match status" value="1"/>
</dbReference>
<dbReference type="EMBL" id="CP091511">
    <property type="protein sequence ID" value="UOO89232.1"/>
    <property type="molecule type" value="Genomic_DNA"/>
</dbReference>
<dbReference type="Pfam" id="PF08327">
    <property type="entry name" value="AHSA1"/>
    <property type="match status" value="1"/>
</dbReference>
<evidence type="ECO:0000259" key="2">
    <source>
        <dbReference type="Pfam" id="PF08327"/>
    </source>
</evidence>
<evidence type="ECO:0000313" key="3">
    <source>
        <dbReference type="EMBL" id="UOO89232.1"/>
    </source>
</evidence>
<evidence type="ECO:0000313" key="4">
    <source>
        <dbReference type="Proteomes" id="UP000832011"/>
    </source>
</evidence>
<dbReference type="Gene3D" id="3.30.530.20">
    <property type="match status" value="1"/>
</dbReference>
<dbReference type="RefSeq" id="WP_058356937.1">
    <property type="nucleotide sequence ID" value="NZ_CABKVG010000010.1"/>
</dbReference>
<reference evidence="3 4" key="1">
    <citation type="journal article" date="2022" name="Res Sq">
        <title>Evolution of multicellular longitudinally dividing oral cavity symbionts (Neisseriaceae).</title>
        <authorList>
            <person name="Nyongesa S."/>
            <person name="Weber P."/>
            <person name="Bernet E."/>
            <person name="Pullido F."/>
            <person name="Nieckarz M."/>
            <person name="Delaby M."/>
            <person name="Nieves C."/>
            <person name="Viehboeck T."/>
            <person name="Krause N."/>
            <person name="Rivera-Millot A."/>
            <person name="Nakamura A."/>
            <person name="Vischer N."/>
            <person name="VanNieuwenhze M."/>
            <person name="Brun Y."/>
            <person name="Cava F."/>
            <person name="Bulgheresi S."/>
            <person name="Veyrier F."/>
        </authorList>
    </citation>
    <scope>NUCLEOTIDE SEQUENCE [LARGE SCALE GENOMIC DNA]</scope>
    <source>
        <strain evidence="3 4">SN4</strain>
    </source>
</reference>